<dbReference type="Proteomes" id="UP000186106">
    <property type="component" value="Unassembled WGS sequence"/>
</dbReference>
<dbReference type="STRING" id="112234.SAMN05421768_11518"/>
<name>A0A1N7KLL2_9FLAO</name>
<gene>
    <name evidence="1" type="ORF">SAMN05421768_11518</name>
</gene>
<organism evidence="1 2">
    <name type="scientific">Chryseobacterium joostei</name>
    <dbReference type="NCBI Taxonomy" id="112234"/>
    <lineage>
        <taxon>Bacteria</taxon>
        <taxon>Pseudomonadati</taxon>
        <taxon>Bacteroidota</taxon>
        <taxon>Flavobacteriia</taxon>
        <taxon>Flavobacteriales</taxon>
        <taxon>Weeksellaceae</taxon>
        <taxon>Chryseobacterium group</taxon>
        <taxon>Chryseobacterium</taxon>
    </lineage>
</organism>
<accession>A0A1N7KLL2</accession>
<proteinExistence type="predicted"/>
<protein>
    <submittedName>
        <fullName evidence="1">Initiator Replication protein</fullName>
    </submittedName>
</protein>
<evidence type="ECO:0000313" key="2">
    <source>
        <dbReference type="Proteomes" id="UP000186106"/>
    </source>
</evidence>
<reference evidence="1 2" key="1">
    <citation type="submission" date="2017-01" db="EMBL/GenBank/DDBJ databases">
        <authorList>
            <person name="Mah S.A."/>
            <person name="Swanson W.J."/>
            <person name="Moy G.W."/>
            <person name="Vacquier V.D."/>
        </authorList>
    </citation>
    <scope>NUCLEOTIDE SEQUENCE [LARGE SCALE GENOMIC DNA]</scope>
    <source>
        <strain evidence="1 2">DSM 16927</strain>
    </source>
</reference>
<dbReference type="EMBL" id="FTNZ01000015">
    <property type="protein sequence ID" value="SIS62501.1"/>
    <property type="molecule type" value="Genomic_DNA"/>
</dbReference>
<sequence>MAKKEIQPPVKRETLTSKPRKKVLISNDFREILISQETSIIEQRIITMILSAIKDDQSIFINTKSPVEEDLKNKQLSFDDYFEGWAHQGVIDFSVSINDLNPNRKMKNSVIQEALINMTNINWIRLKDETINGYKAVPFILEPSWNKKNIYFKMDKAVMQHLLNMSQYYSIKKDLSFNASTNNTLRFLMWLVKFNKLGGVVKEYTQLLKELFIPANKYEGHYRFERDFLIRVKADLDNFNDISFNYSYKDGNYSFVIYNTQNAVGHDSKFPTLNELQIERALKYLKKQRGLDEQHVRVMKKLYEVKGYTELSKHLKRKIEINIKGEDYIKAVFSLLEKI</sequence>
<evidence type="ECO:0000313" key="1">
    <source>
        <dbReference type="EMBL" id="SIS62501.1"/>
    </source>
</evidence>
<dbReference type="AlphaFoldDB" id="A0A1N7KLL2"/>
<dbReference type="RefSeq" id="WP_076357693.1">
    <property type="nucleotide sequence ID" value="NZ_FTNZ01000015.1"/>
</dbReference>